<evidence type="ECO:0000256" key="5">
    <source>
        <dbReference type="ARBA" id="ARBA00023034"/>
    </source>
</evidence>
<evidence type="ECO:0000313" key="7">
    <source>
        <dbReference type="EMBL" id="KAL1139488.1"/>
    </source>
</evidence>
<dbReference type="GO" id="GO:0005794">
    <property type="term" value="C:Golgi apparatus"/>
    <property type="evidence" value="ECO:0007669"/>
    <property type="project" value="UniProtKB-SubCell"/>
</dbReference>
<organism evidence="7 8">
    <name type="scientific">Ranatra chinensis</name>
    <dbReference type="NCBI Taxonomy" id="642074"/>
    <lineage>
        <taxon>Eukaryota</taxon>
        <taxon>Metazoa</taxon>
        <taxon>Ecdysozoa</taxon>
        <taxon>Arthropoda</taxon>
        <taxon>Hexapoda</taxon>
        <taxon>Insecta</taxon>
        <taxon>Pterygota</taxon>
        <taxon>Neoptera</taxon>
        <taxon>Paraneoptera</taxon>
        <taxon>Hemiptera</taxon>
        <taxon>Heteroptera</taxon>
        <taxon>Panheteroptera</taxon>
        <taxon>Nepomorpha</taxon>
        <taxon>Nepidae</taxon>
        <taxon>Ranatrinae</taxon>
        <taxon>Ranatra</taxon>
    </lineage>
</organism>
<gene>
    <name evidence="7" type="ORF">AAG570_006472</name>
</gene>
<evidence type="ECO:0000256" key="1">
    <source>
        <dbReference type="ARBA" id="ARBA00004601"/>
    </source>
</evidence>
<keyword evidence="6" id="KW-0175">Coiled coil</keyword>
<comment type="similarity">
    <text evidence="2">Belongs to the VPS54 family.</text>
</comment>
<dbReference type="GO" id="GO:0015031">
    <property type="term" value="P:protein transport"/>
    <property type="evidence" value="ECO:0007669"/>
    <property type="project" value="UniProtKB-KW"/>
</dbReference>
<dbReference type="EMBL" id="JBFDAA010000002">
    <property type="protein sequence ID" value="KAL1139488.1"/>
    <property type="molecule type" value="Genomic_DNA"/>
</dbReference>
<evidence type="ECO:0000256" key="4">
    <source>
        <dbReference type="ARBA" id="ARBA00022927"/>
    </source>
</evidence>
<dbReference type="PANTHER" id="PTHR12965">
    <property type="entry name" value="VACUOLAR PROTEIN SORTING 54"/>
    <property type="match status" value="1"/>
</dbReference>
<dbReference type="InterPro" id="IPR039745">
    <property type="entry name" value="Vps54"/>
</dbReference>
<evidence type="ECO:0000256" key="2">
    <source>
        <dbReference type="ARBA" id="ARBA00009150"/>
    </source>
</evidence>
<protein>
    <submittedName>
        <fullName evidence="7">Uncharacterized protein</fullName>
    </submittedName>
</protein>
<keyword evidence="4" id="KW-0653">Protein transport</keyword>
<keyword evidence="8" id="KW-1185">Reference proteome</keyword>
<accession>A0ABD0YU33</accession>
<name>A0ABD0YU33_9HEMI</name>
<keyword evidence="3" id="KW-0813">Transport</keyword>
<proteinExistence type="inferred from homology"/>
<evidence type="ECO:0000256" key="6">
    <source>
        <dbReference type="ARBA" id="ARBA00023054"/>
    </source>
</evidence>
<evidence type="ECO:0000256" key="3">
    <source>
        <dbReference type="ARBA" id="ARBA00022448"/>
    </source>
</evidence>
<reference evidence="7 8" key="1">
    <citation type="submission" date="2024-07" db="EMBL/GenBank/DDBJ databases">
        <title>Chromosome-level genome assembly of the water stick insect Ranatra chinensis (Heteroptera: Nepidae).</title>
        <authorList>
            <person name="Liu X."/>
        </authorList>
    </citation>
    <scope>NUCLEOTIDE SEQUENCE [LARGE SCALE GENOMIC DNA]</scope>
    <source>
        <strain evidence="7">Cailab_2021Rc</strain>
        <tissue evidence="7">Muscle</tissue>
    </source>
</reference>
<dbReference type="AlphaFoldDB" id="A0ABD0YU33"/>
<comment type="subcellular location">
    <subcellularLocation>
        <location evidence="1">Golgi apparatus</location>
        <location evidence="1">trans-Golgi network</location>
    </subcellularLocation>
</comment>
<sequence length="124" mass="14173">MTTSSPWIAERANLTQLRELANHVDIMTKGCESICPGASIYSLKSAFNRQATKFMVRFHSERLNKLLLILDAEPWRQTDVPATFQQLVDHIADKGVFKKICIFVFIVLKIKFSTKKVGEYVPLE</sequence>
<dbReference type="PANTHER" id="PTHR12965:SF0">
    <property type="entry name" value="VACUOLAR PROTEIN SORTING-ASSOCIATED PROTEIN 54"/>
    <property type="match status" value="1"/>
</dbReference>
<comment type="caution">
    <text evidence="7">The sequence shown here is derived from an EMBL/GenBank/DDBJ whole genome shotgun (WGS) entry which is preliminary data.</text>
</comment>
<dbReference type="Proteomes" id="UP001558652">
    <property type="component" value="Unassembled WGS sequence"/>
</dbReference>
<evidence type="ECO:0000313" key="8">
    <source>
        <dbReference type="Proteomes" id="UP001558652"/>
    </source>
</evidence>
<keyword evidence="5" id="KW-0333">Golgi apparatus</keyword>